<dbReference type="EMBL" id="CP000433">
    <property type="protein sequence ID" value="ABH00223.1"/>
    <property type="molecule type" value="Genomic_DNA"/>
</dbReference>
<dbReference type="Proteomes" id="UP000008710">
    <property type="component" value="Plasmid pRHL2"/>
</dbReference>
<geneLocation type="plasmid" evidence="1 2">
    <name>pRHL2</name>
</geneLocation>
<evidence type="ECO:0000313" key="2">
    <source>
        <dbReference type="Proteomes" id="UP000008710"/>
    </source>
</evidence>
<proteinExistence type="predicted"/>
<sequence>MIARADTLRTVNDRKDVMVARKGRAQKGESDVELLAHRMVEHNSSVWLDPYDDGSENGMVDYRVFDKPEIDECRRCIGVLEVGSITNSDYRSSVGQYRQRFRGFDDSTLSCCWAVMCEFGVTFRGLQERLSPLLRKLEDKGVDALVRGRRDTSTVELERELNAIAGVVQIVRVREGERSTRVAIDFMSHATGTTTPDSTVEVVEAFLASDNKDPAGIRKKVMSEPELPYHGVYLHLDGAPEPVQDSQFGEHRHFAAPLQFDKMPSRSPKLPEGFTDLWLIGRFGQGWHWDRESGWTFVAAPPFGPQEQP</sequence>
<evidence type="ECO:0000313" key="1">
    <source>
        <dbReference type="EMBL" id="ABH00223.1"/>
    </source>
</evidence>
<dbReference type="PATRIC" id="fig|101510.16.peg.8449"/>
<reference evidence="2" key="1">
    <citation type="journal article" date="2006" name="Proc. Natl. Acad. Sci. U.S.A.">
        <title>The complete genome of Rhodococcus sp. RHA1 provides insights into a catabolic powerhouse.</title>
        <authorList>
            <person name="McLeod M.P."/>
            <person name="Warren R.L."/>
            <person name="Hsiao W.W.L."/>
            <person name="Araki N."/>
            <person name="Myhre M."/>
            <person name="Fernandes C."/>
            <person name="Miyazawa D."/>
            <person name="Wong W."/>
            <person name="Lillquist A.L."/>
            <person name="Wang D."/>
            <person name="Dosanjh M."/>
            <person name="Hara H."/>
            <person name="Petrescu A."/>
            <person name="Morin R.D."/>
            <person name="Yang G."/>
            <person name="Stott J.M."/>
            <person name="Schein J.E."/>
            <person name="Shin H."/>
            <person name="Smailus D."/>
            <person name="Siddiqui A.S."/>
            <person name="Marra M.A."/>
            <person name="Jones S.J.M."/>
            <person name="Holt R."/>
            <person name="Brinkman F.S.L."/>
            <person name="Miyauchi K."/>
            <person name="Fukuda M."/>
            <person name="Davies J.E."/>
            <person name="Mohn W.W."/>
            <person name="Eltis L.D."/>
        </authorList>
    </citation>
    <scope>NUCLEOTIDE SEQUENCE [LARGE SCALE GENOMIC DNA]</scope>
    <source>
        <strain evidence="2">RHA1</strain>
    </source>
</reference>
<dbReference type="RefSeq" id="WP_011599897.1">
    <property type="nucleotide sequence ID" value="NC_008270.1"/>
</dbReference>
<keyword evidence="1" id="KW-0614">Plasmid</keyword>
<dbReference type="AlphaFoldDB" id="Q0RWW3"/>
<name>Q0RWW3_RHOJR</name>
<protein>
    <submittedName>
        <fullName evidence="1">Uncharacterized protein</fullName>
    </submittedName>
</protein>
<dbReference type="KEGG" id="rha:RHA1_ro10030"/>
<organism evidence="1 2">
    <name type="scientific">Rhodococcus jostii (strain RHA1)</name>
    <dbReference type="NCBI Taxonomy" id="101510"/>
    <lineage>
        <taxon>Bacteria</taxon>
        <taxon>Bacillati</taxon>
        <taxon>Actinomycetota</taxon>
        <taxon>Actinomycetes</taxon>
        <taxon>Mycobacteriales</taxon>
        <taxon>Nocardiaceae</taxon>
        <taxon>Rhodococcus</taxon>
    </lineage>
</organism>
<accession>Q0RWW3</accession>
<dbReference type="OrthoDB" id="9993021at2"/>
<dbReference type="HOGENOM" id="CLU_899794_0_0_11"/>
<gene>
    <name evidence="1" type="ordered locus">RHA1_ro10030</name>
</gene>